<feature type="transmembrane region" description="Helical" evidence="2">
    <location>
        <begin position="163"/>
        <end position="183"/>
    </location>
</feature>
<dbReference type="Gene3D" id="1.20.144.10">
    <property type="entry name" value="Phosphatidic acid phosphatase type 2/haloperoxidase"/>
    <property type="match status" value="2"/>
</dbReference>
<comment type="caution">
    <text evidence="4">The sequence shown here is derived from an EMBL/GenBank/DDBJ whole genome shotgun (WGS) entry which is preliminary data.</text>
</comment>
<evidence type="ECO:0000259" key="3">
    <source>
        <dbReference type="SMART" id="SM00014"/>
    </source>
</evidence>
<feature type="transmembrane region" description="Helical" evidence="2">
    <location>
        <begin position="50"/>
        <end position="70"/>
    </location>
</feature>
<proteinExistence type="predicted"/>
<dbReference type="PANTHER" id="PTHR14969">
    <property type="entry name" value="SPHINGOSINE-1-PHOSPHATE PHOSPHOHYDROLASE"/>
    <property type="match status" value="1"/>
</dbReference>
<feature type="transmembrane region" description="Helical" evidence="2">
    <location>
        <begin position="126"/>
        <end position="143"/>
    </location>
</feature>
<keyword evidence="2" id="KW-0812">Transmembrane</keyword>
<sequence>MAEPRHSKKQSLEDPRRPRPNPSGTSQWLAQDIEKPHYWRRFLHLCRDNLSIIALCALGLVLISVLEGLLTQEFRHWDALGYRYIVENRQEWLTPFMEQLTMLASPAVLLVMLVLVAAFAPGRRPGLCAAVNLVCVVALNVLLKDIVQRQRPDGFRLIAETGYSFPSGHSMVSMAFFGLLIWMIWRYEPDRRMRWLWCAFLCLVIPAVGISRIYLGVHYTSDVIAGFCVSIVWLIFYVRVVAPVFMWKPVNPAKHTKK</sequence>
<gene>
    <name evidence="4" type="ORF">QJ043_03285</name>
</gene>
<dbReference type="CDD" id="cd03392">
    <property type="entry name" value="PAP2_like_2"/>
    <property type="match status" value="1"/>
</dbReference>
<evidence type="ECO:0000256" key="1">
    <source>
        <dbReference type="SAM" id="MobiDB-lite"/>
    </source>
</evidence>
<dbReference type="RefSeq" id="WP_283713841.1">
    <property type="nucleotide sequence ID" value="NZ_JASJEW010000007.1"/>
</dbReference>
<dbReference type="SUPFAM" id="SSF48317">
    <property type="entry name" value="Acid phosphatase/Vanadium-dependent haloperoxidase"/>
    <property type="match status" value="1"/>
</dbReference>
<keyword evidence="5" id="KW-1185">Reference proteome</keyword>
<reference evidence="4" key="1">
    <citation type="submission" date="2023-05" db="EMBL/GenBank/DDBJ databases">
        <title>[olsenella] sp. nov., isolated from a pig farm feces dump.</title>
        <authorList>
            <person name="Chang Y.-H."/>
        </authorList>
    </citation>
    <scope>NUCLEOTIDE SEQUENCE</scope>
    <source>
        <strain evidence="4">YH-ols2217</strain>
    </source>
</reference>
<feature type="region of interest" description="Disordered" evidence="1">
    <location>
        <begin position="1"/>
        <end position="27"/>
    </location>
</feature>
<dbReference type="Proteomes" id="UP001431693">
    <property type="component" value="Unassembled WGS sequence"/>
</dbReference>
<dbReference type="EMBL" id="JASJEX010000002">
    <property type="protein sequence ID" value="MDJ1129107.1"/>
    <property type="molecule type" value="Genomic_DNA"/>
</dbReference>
<feature type="transmembrane region" description="Helical" evidence="2">
    <location>
        <begin position="100"/>
        <end position="119"/>
    </location>
</feature>
<feature type="transmembrane region" description="Helical" evidence="2">
    <location>
        <begin position="195"/>
        <end position="217"/>
    </location>
</feature>
<evidence type="ECO:0000256" key="2">
    <source>
        <dbReference type="SAM" id="Phobius"/>
    </source>
</evidence>
<keyword evidence="2" id="KW-1133">Transmembrane helix</keyword>
<evidence type="ECO:0000313" key="4">
    <source>
        <dbReference type="EMBL" id="MDJ1129107.1"/>
    </source>
</evidence>
<dbReference type="SMART" id="SM00014">
    <property type="entry name" value="acidPPc"/>
    <property type="match status" value="1"/>
</dbReference>
<dbReference type="Pfam" id="PF01569">
    <property type="entry name" value="PAP2"/>
    <property type="match status" value="1"/>
</dbReference>
<organism evidence="4 5">
    <name type="scientific">Kribbibacterium absianum</name>
    <dbReference type="NCBI Taxonomy" id="3044210"/>
    <lineage>
        <taxon>Bacteria</taxon>
        <taxon>Bacillati</taxon>
        <taxon>Actinomycetota</taxon>
        <taxon>Coriobacteriia</taxon>
        <taxon>Coriobacteriales</taxon>
        <taxon>Kribbibacteriaceae</taxon>
        <taxon>Kribbibacterium</taxon>
    </lineage>
</organism>
<evidence type="ECO:0000313" key="5">
    <source>
        <dbReference type="Proteomes" id="UP001431693"/>
    </source>
</evidence>
<dbReference type="PANTHER" id="PTHR14969:SF13">
    <property type="entry name" value="AT30094P"/>
    <property type="match status" value="1"/>
</dbReference>
<feature type="domain" description="Phosphatidic acid phosphatase type 2/haloperoxidase" evidence="3">
    <location>
        <begin position="125"/>
        <end position="238"/>
    </location>
</feature>
<accession>A0ABT6ZJ75</accession>
<name>A0ABT6ZJ75_9ACTN</name>
<keyword evidence="2" id="KW-0472">Membrane</keyword>
<dbReference type="InterPro" id="IPR000326">
    <property type="entry name" value="PAP2/HPO"/>
</dbReference>
<dbReference type="InterPro" id="IPR036938">
    <property type="entry name" value="PAP2/HPO_sf"/>
</dbReference>
<protein>
    <submittedName>
        <fullName evidence="4">Phosphatase PAP2 family protein</fullName>
    </submittedName>
</protein>
<feature type="transmembrane region" description="Helical" evidence="2">
    <location>
        <begin position="223"/>
        <end position="247"/>
    </location>
</feature>